<name>A0AAV2BL52_9ARAC</name>
<gene>
    <name evidence="2" type="ORF">LARSCL_LOCUS20048</name>
</gene>
<reference evidence="2 3" key="1">
    <citation type="submission" date="2024-04" db="EMBL/GenBank/DDBJ databases">
        <authorList>
            <person name="Rising A."/>
            <person name="Reimegard J."/>
            <person name="Sonavane S."/>
            <person name="Akerstrom W."/>
            <person name="Nylinder S."/>
            <person name="Hedman E."/>
            <person name="Kallberg Y."/>
        </authorList>
    </citation>
    <scope>NUCLEOTIDE SEQUENCE [LARGE SCALE GENOMIC DNA]</scope>
</reference>
<comment type="caution">
    <text evidence="2">The sequence shown here is derived from an EMBL/GenBank/DDBJ whole genome shotgun (WGS) entry which is preliminary data.</text>
</comment>
<organism evidence="2 3">
    <name type="scientific">Larinioides sclopetarius</name>
    <dbReference type="NCBI Taxonomy" id="280406"/>
    <lineage>
        <taxon>Eukaryota</taxon>
        <taxon>Metazoa</taxon>
        <taxon>Ecdysozoa</taxon>
        <taxon>Arthropoda</taxon>
        <taxon>Chelicerata</taxon>
        <taxon>Arachnida</taxon>
        <taxon>Araneae</taxon>
        <taxon>Araneomorphae</taxon>
        <taxon>Entelegynae</taxon>
        <taxon>Araneoidea</taxon>
        <taxon>Araneidae</taxon>
        <taxon>Larinioides</taxon>
    </lineage>
</organism>
<dbReference type="AlphaFoldDB" id="A0AAV2BL52"/>
<keyword evidence="1" id="KW-0175">Coiled coil</keyword>
<evidence type="ECO:0000313" key="2">
    <source>
        <dbReference type="EMBL" id="CAL1297010.1"/>
    </source>
</evidence>
<dbReference type="Proteomes" id="UP001497382">
    <property type="component" value="Unassembled WGS sequence"/>
</dbReference>
<dbReference type="EMBL" id="CAXIEN010000410">
    <property type="protein sequence ID" value="CAL1297010.1"/>
    <property type="molecule type" value="Genomic_DNA"/>
</dbReference>
<accession>A0AAV2BL52</accession>
<keyword evidence="3" id="KW-1185">Reference proteome</keyword>
<protein>
    <submittedName>
        <fullName evidence="2">Uncharacterized protein</fullName>
    </submittedName>
</protein>
<evidence type="ECO:0000256" key="1">
    <source>
        <dbReference type="SAM" id="Coils"/>
    </source>
</evidence>
<evidence type="ECO:0000313" key="3">
    <source>
        <dbReference type="Proteomes" id="UP001497382"/>
    </source>
</evidence>
<sequence>MLIFSIEILLKFSYSTPIKDTSDVSNADPGCEIRADAECRLSSVLPLEIPESEADLQLVCTNMERVKKCLVDFLENCTEESSTQIIINEDIPDFEKYQLELKLNQEQQRLKEIKQILDIATELCRENSQLRQGALGSTLSCILKSHAACNISSVIPEAFPVTEAALGNVCSNFKRIEACLRNCGCGSDIPAEDRDDSRYERIRSVESMLNFVAEICRKDSDAFSSVLGFSDLCQVLAHKACHSENLPSGMPNTEEEMVDACEKFKTVNHCIIDDLKTCHVKNEQISADDRQWLDLRQITLEILAQICSLNPNSYSKFLSVKDCTLNVSRVALMGNAHDNIERKFMAAVQKRKERLLRNEKDTVTSLYDRCLSRLIQTNFLIDLNYNKCGLDAKEVVLQILKKIHDWDEICPIDIRIDILELLDDFTSLTRKVIHVKDFLIIDNLV</sequence>
<proteinExistence type="predicted"/>
<feature type="coiled-coil region" evidence="1">
    <location>
        <begin position="96"/>
        <end position="123"/>
    </location>
</feature>